<dbReference type="Gene3D" id="3.40.50.450">
    <property type="match status" value="1"/>
</dbReference>
<dbReference type="Pfam" id="PF03641">
    <property type="entry name" value="Lysine_decarbox"/>
    <property type="match status" value="1"/>
</dbReference>
<accession>A0A3B0X3C9</accession>
<reference evidence="1" key="1">
    <citation type="submission" date="2018-06" db="EMBL/GenBank/DDBJ databases">
        <authorList>
            <person name="Zhirakovskaya E."/>
        </authorList>
    </citation>
    <scope>NUCLEOTIDE SEQUENCE</scope>
</reference>
<evidence type="ECO:0000313" key="1">
    <source>
        <dbReference type="EMBL" id="VAW58903.1"/>
    </source>
</evidence>
<evidence type="ECO:0008006" key="2">
    <source>
        <dbReference type="Google" id="ProtNLM"/>
    </source>
</evidence>
<dbReference type="SUPFAM" id="SSF102405">
    <property type="entry name" value="MCP/YpsA-like"/>
    <property type="match status" value="1"/>
</dbReference>
<dbReference type="PANTHER" id="PTHR43393:SF3">
    <property type="entry name" value="LYSINE DECARBOXYLASE-LIKE PROTEIN"/>
    <property type="match status" value="1"/>
</dbReference>
<name>A0A3B0X3C9_9ZZZZ</name>
<dbReference type="InterPro" id="IPR052341">
    <property type="entry name" value="LOG_family_nucleotidases"/>
</dbReference>
<protein>
    <recommendedName>
        <fullName evidence="2">AMP nucleosidase</fullName>
    </recommendedName>
</protein>
<dbReference type="InterPro" id="IPR031100">
    <property type="entry name" value="LOG_fam"/>
</dbReference>
<dbReference type="PANTHER" id="PTHR43393">
    <property type="entry name" value="CYTOKININ RIBOSIDE 5'-MONOPHOSPHATE PHOSPHORIBOHYDROLASE"/>
    <property type="match status" value="1"/>
</dbReference>
<gene>
    <name evidence="1" type="ORF">MNBD_GAMMA11-1989</name>
</gene>
<dbReference type="EMBL" id="UOFG01000052">
    <property type="protein sequence ID" value="VAW58903.1"/>
    <property type="molecule type" value="Genomic_DNA"/>
</dbReference>
<dbReference type="AlphaFoldDB" id="A0A3B0X3C9"/>
<organism evidence="1">
    <name type="scientific">hydrothermal vent metagenome</name>
    <dbReference type="NCBI Taxonomy" id="652676"/>
    <lineage>
        <taxon>unclassified sequences</taxon>
        <taxon>metagenomes</taxon>
        <taxon>ecological metagenomes</taxon>
    </lineage>
</organism>
<sequence length="362" mass="40962">MVQVSCICSSRVANATLRVLHWLFLDHSAIIHQIKVINVSHYRKPHHAPPLLKNQQRKEPLPWCCPRPSDDDPQSADKLQAILDSPSYVPAIEDVHFLDGDDARGLRLQMDYLKADRLLRAHGIKHTIVVFGSTRLVEPVAAHKKLEQLRASLLKKPEDTEIKRRISIAHRILEKSHFYVVAREFSLLVAKAGNGPRGSDLVVMTGGGPGIMEAANRGAHDGGVKTVGLNITLPHEQYPNPYITPELCFQFHYFSLRKMHFILRARALVAFPGGYGTLDELFETLTLIQTRKIKPIPVVLVGEAFWRKLFNIDFMVEEGVIDEEDRDLFCFAETAEEIWASLKDWYQRNNESFVVSEESGSG</sequence>
<proteinExistence type="predicted"/>
<dbReference type="GO" id="GO:0005829">
    <property type="term" value="C:cytosol"/>
    <property type="evidence" value="ECO:0007669"/>
    <property type="project" value="TreeGrafter"/>
</dbReference>